<evidence type="ECO:0000259" key="7">
    <source>
        <dbReference type="Pfam" id="PF08100"/>
    </source>
</evidence>
<gene>
    <name evidence="9" type="primary">LOC100825784</name>
    <name evidence="8" type="ORF">BRADI_5g23720v3</name>
</gene>
<keyword evidence="2" id="KW-0808">Transferase</keyword>
<evidence type="ECO:0000256" key="4">
    <source>
        <dbReference type="ARBA" id="ARBA00034481"/>
    </source>
</evidence>
<dbReference type="InterPro" id="IPR036388">
    <property type="entry name" value="WH-like_DNA-bd_sf"/>
</dbReference>
<feature type="active site" description="Proton acceptor" evidence="5">
    <location>
        <position position="284"/>
    </location>
</feature>
<dbReference type="HOGENOM" id="CLU_005533_7_0_1"/>
<dbReference type="Pfam" id="PF08100">
    <property type="entry name" value="Dimerisation"/>
    <property type="match status" value="1"/>
</dbReference>
<dbReference type="KEGG" id="bdi:100825784"/>
<evidence type="ECO:0008006" key="11">
    <source>
        <dbReference type="Google" id="ProtNLM"/>
    </source>
</evidence>
<dbReference type="FunCoup" id="I1J2H5">
    <property type="interactions" value="180"/>
</dbReference>
<protein>
    <recommendedName>
        <fullName evidence="11">O-methyltransferase domain-containing protein</fullName>
    </recommendedName>
</protein>
<dbReference type="Gene3D" id="1.10.10.10">
    <property type="entry name" value="Winged helix-like DNA-binding domain superfamily/Winged helix DNA-binding domain"/>
    <property type="match status" value="1"/>
</dbReference>
<evidence type="ECO:0000313" key="8">
    <source>
        <dbReference type="EMBL" id="KQJ84919.1"/>
    </source>
</evidence>
<dbReference type="PIRSF" id="PIRSF005739">
    <property type="entry name" value="O-mtase"/>
    <property type="match status" value="1"/>
</dbReference>
<dbReference type="OMA" id="AMGLAEW"/>
<comment type="similarity">
    <text evidence="4">Belongs to the class I-like SAM-binding methyltransferase superfamily. Cation-independent O-methyltransferase family. COMT subfamily.</text>
</comment>
<dbReference type="GO" id="GO:0032259">
    <property type="term" value="P:methylation"/>
    <property type="evidence" value="ECO:0000318"/>
    <property type="project" value="GO_Central"/>
</dbReference>
<keyword evidence="3" id="KW-0949">S-adenosyl-L-methionine</keyword>
<dbReference type="PROSITE" id="PS51683">
    <property type="entry name" value="SAM_OMT_II"/>
    <property type="match status" value="1"/>
</dbReference>
<dbReference type="FunFam" id="1.10.10.10:FF:000213">
    <property type="entry name" value="Coniferyl alcohol 9-O-methyltransferase"/>
    <property type="match status" value="1"/>
</dbReference>
<accession>I1J2H5</accession>
<dbReference type="Gramene" id="KQJ84919">
    <property type="protein sequence ID" value="KQJ84919"/>
    <property type="gene ID" value="BRADI_5g23720v3"/>
</dbReference>
<reference evidence="9" key="3">
    <citation type="submission" date="2018-08" db="UniProtKB">
        <authorList>
            <consortium name="EnsemblPlants"/>
        </authorList>
    </citation>
    <scope>IDENTIFICATION</scope>
    <source>
        <strain evidence="9">cv. Bd21</strain>
    </source>
</reference>
<feature type="domain" description="O-methyltransferase C-terminal" evidence="6">
    <location>
        <begin position="145"/>
        <end position="360"/>
    </location>
</feature>
<evidence type="ECO:0000256" key="3">
    <source>
        <dbReference type="ARBA" id="ARBA00022691"/>
    </source>
</evidence>
<dbReference type="FunFam" id="3.40.50.150:FF:000185">
    <property type="entry name" value="O-methyltransferase family protein"/>
    <property type="match status" value="1"/>
</dbReference>
<dbReference type="Gene3D" id="3.40.50.150">
    <property type="entry name" value="Vaccinia Virus protein VP39"/>
    <property type="match status" value="1"/>
</dbReference>
<dbReference type="InterPro" id="IPR016461">
    <property type="entry name" value="COMT-like"/>
</dbReference>
<reference evidence="8 9" key="1">
    <citation type="journal article" date="2010" name="Nature">
        <title>Genome sequencing and analysis of the model grass Brachypodium distachyon.</title>
        <authorList>
            <consortium name="International Brachypodium Initiative"/>
        </authorList>
    </citation>
    <scope>NUCLEOTIDE SEQUENCE [LARGE SCALE GENOMIC DNA]</scope>
    <source>
        <strain evidence="8 9">Bd21</strain>
    </source>
</reference>
<dbReference type="SUPFAM" id="SSF46785">
    <property type="entry name" value="Winged helix' DNA-binding domain"/>
    <property type="match status" value="1"/>
</dbReference>
<evidence type="ECO:0000313" key="9">
    <source>
        <dbReference type="EnsemblPlants" id="KQJ84919"/>
    </source>
</evidence>
<dbReference type="GO" id="GO:0008171">
    <property type="term" value="F:O-methyltransferase activity"/>
    <property type="evidence" value="ECO:0000318"/>
    <property type="project" value="GO_Central"/>
</dbReference>
<dbReference type="InterPro" id="IPR029063">
    <property type="entry name" value="SAM-dependent_MTases_sf"/>
</dbReference>
<dbReference type="GeneID" id="100825784"/>
<evidence type="ECO:0000256" key="1">
    <source>
        <dbReference type="ARBA" id="ARBA00022603"/>
    </source>
</evidence>
<name>I1J2H5_BRADI</name>
<dbReference type="InterPro" id="IPR036390">
    <property type="entry name" value="WH_DNA-bd_sf"/>
</dbReference>
<dbReference type="eggNOG" id="KOG3178">
    <property type="taxonomic scope" value="Eukaryota"/>
</dbReference>
<feature type="domain" description="O-methyltransferase dimerisation" evidence="7">
    <location>
        <begin position="26"/>
        <end position="115"/>
    </location>
</feature>
<keyword evidence="10" id="KW-1185">Reference proteome</keyword>
<dbReference type="RefSeq" id="XP_003580668.1">
    <property type="nucleotide sequence ID" value="XM_003580620.4"/>
</dbReference>
<proteinExistence type="inferred from homology"/>
<dbReference type="GO" id="GO:0008757">
    <property type="term" value="F:S-adenosylmethionine-dependent methyltransferase activity"/>
    <property type="evidence" value="ECO:0000318"/>
    <property type="project" value="GO_Central"/>
</dbReference>
<dbReference type="SUPFAM" id="SSF53335">
    <property type="entry name" value="S-adenosyl-L-methionine-dependent methyltransferases"/>
    <property type="match status" value="1"/>
</dbReference>
<evidence type="ECO:0000259" key="6">
    <source>
        <dbReference type="Pfam" id="PF00891"/>
    </source>
</evidence>
<sequence length="378" mass="40665">MAAHQAQKQLTVPTEAELLQAQADLWRHSLYYLTSMAFQCAVKLGIPTAIHTLGGAASLPDLVTALSLPPAKLPFLRRIMRLLSMSGVFATTDNTSQKQEGIIIYRLTPISYLLLDGGVIEGHPSQTSVVLAASSRHCVEAAMGLADWFKEDTTATGASPFENVHGATLFHESFAELDPENDVMFNEGRAAHDNSGFAAVLRECGGSVFAGLESLTDCCGGDGTAARAVVEAFPRIKCTVLDLPRVINNVSATAADGGLVNYVAGDMFKFVPPAQAVMLKLVLHHWSDEDCVKILFQCKKAVPSREAGGKVIVIDIVVGSSSGPTLEAELLMDVAMMVMTKGRQRDENDWREIFVEAGFSDYTVVKKLGARGVFEAYP</sequence>
<dbReference type="AlphaFoldDB" id="I1J2H5"/>
<dbReference type="InterPro" id="IPR012967">
    <property type="entry name" value="COMT_dimerisation"/>
</dbReference>
<evidence type="ECO:0000256" key="5">
    <source>
        <dbReference type="PIRSR" id="PIRSR005739-1"/>
    </source>
</evidence>
<dbReference type="OrthoDB" id="2410195at2759"/>
<dbReference type="GO" id="GO:0046983">
    <property type="term" value="F:protein dimerization activity"/>
    <property type="evidence" value="ECO:0007669"/>
    <property type="project" value="InterPro"/>
</dbReference>
<reference evidence="8" key="2">
    <citation type="submission" date="2017-06" db="EMBL/GenBank/DDBJ databases">
        <title>WGS assembly of Brachypodium distachyon.</title>
        <authorList>
            <consortium name="The International Brachypodium Initiative"/>
            <person name="Lucas S."/>
            <person name="Harmon-Smith M."/>
            <person name="Lail K."/>
            <person name="Tice H."/>
            <person name="Grimwood J."/>
            <person name="Bruce D."/>
            <person name="Barry K."/>
            <person name="Shu S."/>
            <person name="Lindquist E."/>
            <person name="Wang M."/>
            <person name="Pitluck S."/>
            <person name="Vogel J.P."/>
            <person name="Garvin D.F."/>
            <person name="Mockler T.C."/>
            <person name="Schmutz J."/>
            <person name="Rokhsar D."/>
            <person name="Bevan M.W."/>
        </authorList>
    </citation>
    <scope>NUCLEOTIDE SEQUENCE</scope>
    <source>
        <strain evidence="8">Bd21</strain>
    </source>
</reference>
<evidence type="ECO:0000256" key="2">
    <source>
        <dbReference type="ARBA" id="ARBA00022679"/>
    </source>
</evidence>
<dbReference type="EnsemblPlants" id="KQJ84919">
    <property type="protein sequence ID" value="KQJ84919"/>
    <property type="gene ID" value="BRADI_5g23720v3"/>
</dbReference>
<evidence type="ECO:0000313" key="10">
    <source>
        <dbReference type="Proteomes" id="UP000008810"/>
    </source>
</evidence>
<dbReference type="InterPro" id="IPR001077">
    <property type="entry name" value="COMT_C"/>
</dbReference>
<organism evidence="9">
    <name type="scientific">Brachypodium distachyon</name>
    <name type="common">Purple false brome</name>
    <name type="synonym">Trachynia distachya</name>
    <dbReference type="NCBI Taxonomy" id="15368"/>
    <lineage>
        <taxon>Eukaryota</taxon>
        <taxon>Viridiplantae</taxon>
        <taxon>Streptophyta</taxon>
        <taxon>Embryophyta</taxon>
        <taxon>Tracheophyta</taxon>
        <taxon>Spermatophyta</taxon>
        <taxon>Magnoliopsida</taxon>
        <taxon>Liliopsida</taxon>
        <taxon>Poales</taxon>
        <taxon>Poaceae</taxon>
        <taxon>BOP clade</taxon>
        <taxon>Pooideae</taxon>
        <taxon>Stipodae</taxon>
        <taxon>Brachypodieae</taxon>
        <taxon>Brachypodium</taxon>
    </lineage>
</organism>
<dbReference type="Proteomes" id="UP000008810">
    <property type="component" value="Chromosome 5"/>
</dbReference>
<dbReference type="EMBL" id="CM000884">
    <property type="protein sequence ID" value="KQJ84919.1"/>
    <property type="molecule type" value="Genomic_DNA"/>
</dbReference>
<dbReference type="PANTHER" id="PTHR11746">
    <property type="entry name" value="O-METHYLTRANSFERASE"/>
    <property type="match status" value="1"/>
</dbReference>
<keyword evidence="1" id="KW-0489">Methyltransferase</keyword>
<dbReference type="Pfam" id="PF00891">
    <property type="entry name" value="Methyltransf_2"/>
    <property type="match status" value="1"/>
</dbReference>